<dbReference type="VEuPathDB" id="VectorBase:SCAU016526"/>
<dbReference type="SUPFAM" id="SSF48726">
    <property type="entry name" value="Immunoglobulin"/>
    <property type="match status" value="1"/>
</dbReference>
<gene>
    <name evidence="3" type="primary">106083416</name>
</gene>
<dbReference type="Gene3D" id="2.60.40.10">
    <property type="entry name" value="Immunoglobulins"/>
    <property type="match status" value="2"/>
</dbReference>
<sequence length="265" mass="29854">MKLFLLVTISLCVLYSQAIHGIVINDITVPNLVTISRNDSNDTINLDCDYELSDNEPNLLVKWFMNNKLIYQWIRGHEPAVLPYFRDFIELSKTSDEPDHEYRGLTLTNINIQLNGTYRCSVHTGAQYKSMEKDLHIVDISDDEISFNDRKVQNETHLECTVSNIFPKPILTLVSDNPNTVITMDKANVVLRENAHFDASLTAVAQNADGSDNFDCYVSFEGLPFNISAKAEADELNENADSGALNVNTQTVVNILFVIVTLLMF</sequence>
<dbReference type="AlphaFoldDB" id="A0A1I8QF01"/>
<dbReference type="InterPro" id="IPR013783">
    <property type="entry name" value="Ig-like_fold"/>
</dbReference>
<dbReference type="STRING" id="35570.A0A1I8QF01"/>
<name>A0A1I8QF01_STOCA</name>
<dbReference type="OrthoDB" id="6478865at2759"/>
<dbReference type="InterPro" id="IPR007110">
    <property type="entry name" value="Ig-like_dom"/>
</dbReference>
<dbReference type="Proteomes" id="UP000095300">
    <property type="component" value="Unassembled WGS sequence"/>
</dbReference>
<dbReference type="EnsemblMetazoa" id="SCAU016526-RA">
    <property type="protein sequence ID" value="SCAU016526-PA"/>
    <property type="gene ID" value="SCAU016526"/>
</dbReference>
<organism evidence="3 4">
    <name type="scientific">Stomoxys calcitrans</name>
    <name type="common">Stable fly</name>
    <name type="synonym">Conops calcitrans</name>
    <dbReference type="NCBI Taxonomy" id="35570"/>
    <lineage>
        <taxon>Eukaryota</taxon>
        <taxon>Metazoa</taxon>
        <taxon>Ecdysozoa</taxon>
        <taxon>Arthropoda</taxon>
        <taxon>Hexapoda</taxon>
        <taxon>Insecta</taxon>
        <taxon>Pterygota</taxon>
        <taxon>Neoptera</taxon>
        <taxon>Endopterygota</taxon>
        <taxon>Diptera</taxon>
        <taxon>Brachycera</taxon>
        <taxon>Muscomorpha</taxon>
        <taxon>Muscoidea</taxon>
        <taxon>Muscidae</taxon>
        <taxon>Stomoxys</taxon>
    </lineage>
</organism>
<accession>A0A1I8QF01</accession>
<keyword evidence="1" id="KW-0732">Signal</keyword>
<dbReference type="Pfam" id="PF08204">
    <property type="entry name" value="V-set_CD47"/>
    <property type="match status" value="1"/>
</dbReference>
<dbReference type="InterPro" id="IPR036179">
    <property type="entry name" value="Ig-like_dom_sf"/>
</dbReference>
<keyword evidence="4" id="KW-1185">Reference proteome</keyword>
<evidence type="ECO:0000256" key="1">
    <source>
        <dbReference type="SAM" id="SignalP"/>
    </source>
</evidence>
<reference evidence="3" key="1">
    <citation type="submission" date="2020-05" db="UniProtKB">
        <authorList>
            <consortium name="EnsemblMetazoa"/>
        </authorList>
    </citation>
    <scope>IDENTIFICATION</scope>
    <source>
        <strain evidence="3">USDA</strain>
    </source>
</reference>
<dbReference type="PANTHER" id="PTHR21261:SF2">
    <property type="entry name" value="GH04238P-RELATED"/>
    <property type="match status" value="1"/>
</dbReference>
<dbReference type="KEGG" id="scac:106083416"/>
<dbReference type="InterPro" id="IPR013270">
    <property type="entry name" value="CD47_Vset"/>
</dbReference>
<evidence type="ECO:0000259" key="2">
    <source>
        <dbReference type="PROSITE" id="PS50835"/>
    </source>
</evidence>
<protein>
    <recommendedName>
        <fullName evidence="2">Ig-like domain-containing protein</fullName>
    </recommendedName>
</protein>
<proteinExistence type="predicted"/>
<dbReference type="PROSITE" id="PS50835">
    <property type="entry name" value="IG_LIKE"/>
    <property type="match status" value="1"/>
</dbReference>
<feature type="signal peptide" evidence="1">
    <location>
        <begin position="1"/>
        <end position="18"/>
    </location>
</feature>
<evidence type="ECO:0000313" key="3">
    <source>
        <dbReference type="EnsemblMetazoa" id="SCAU016526-PA"/>
    </source>
</evidence>
<feature type="domain" description="Ig-like" evidence="2">
    <location>
        <begin position="30"/>
        <end position="136"/>
    </location>
</feature>
<dbReference type="PANTHER" id="PTHR21261">
    <property type="entry name" value="BEAT PROTEIN"/>
    <property type="match status" value="1"/>
</dbReference>
<evidence type="ECO:0000313" key="4">
    <source>
        <dbReference type="Proteomes" id="UP000095300"/>
    </source>
</evidence>
<feature type="chain" id="PRO_5009328196" description="Ig-like domain-containing protein" evidence="1">
    <location>
        <begin position="19"/>
        <end position="265"/>
    </location>
</feature>